<dbReference type="EMBL" id="CP031165">
    <property type="protein sequence ID" value="AXV06082.1"/>
    <property type="molecule type" value="Genomic_DNA"/>
</dbReference>
<gene>
    <name evidence="3" type="ORF">DVS28_a1383</name>
</gene>
<dbReference type="Proteomes" id="UP000264006">
    <property type="component" value="Chromosome"/>
</dbReference>
<evidence type="ECO:0000313" key="3">
    <source>
        <dbReference type="EMBL" id="AXV06082.1"/>
    </source>
</evidence>
<dbReference type="InterPro" id="IPR036866">
    <property type="entry name" value="RibonucZ/Hydroxyglut_hydro"/>
</dbReference>
<feature type="domain" description="Metallo-beta-lactamase" evidence="2">
    <location>
        <begin position="20"/>
        <end position="199"/>
    </location>
</feature>
<keyword evidence="1" id="KW-0255">Endonuclease</keyword>
<accession>A0A346XV35</accession>
<keyword evidence="3" id="KW-0378">Hydrolase</keyword>
<keyword evidence="1" id="KW-0540">Nuclease</keyword>
<dbReference type="AlphaFoldDB" id="A0A346XV35"/>
<dbReference type="InterPro" id="IPR001279">
    <property type="entry name" value="Metallo-B-lactamas"/>
</dbReference>
<reference evidence="3 4" key="1">
    <citation type="submission" date="2018-09" db="EMBL/GenBank/DDBJ databases">
        <title>Complete genome sequence of Euzebya sp. DY32-46 isolated from seawater of Pacific Ocean.</title>
        <authorList>
            <person name="Xu L."/>
            <person name="Wu Y.-H."/>
            <person name="Xu X.-W."/>
        </authorList>
    </citation>
    <scope>NUCLEOTIDE SEQUENCE [LARGE SCALE GENOMIC DNA]</scope>
    <source>
        <strain evidence="3 4">DY32-46</strain>
    </source>
</reference>
<dbReference type="KEGG" id="euz:DVS28_a1383"/>
<keyword evidence="4" id="KW-1185">Reference proteome</keyword>
<dbReference type="Pfam" id="PF12706">
    <property type="entry name" value="Lactamase_B_2"/>
    <property type="match status" value="1"/>
</dbReference>
<dbReference type="PANTHER" id="PTHR46018">
    <property type="entry name" value="ZINC PHOSPHODIESTERASE ELAC PROTEIN 1"/>
    <property type="match status" value="1"/>
</dbReference>
<name>A0A346XV35_9ACTN</name>
<dbReference type="Gene3D" id="3.60.15.10">
    <property type="entry name" value="Ribonuclease Z/Hydroxyacylglutathione hydrolase-like"/>
    <property type="match status" value="1"/>
</dbReference>
<dbReference type="PANTHER" id="PTHR46018:SF2">
    <property type="entry name" value="ZINC PHOSPHODIESTERASE ELAC PROTEIN 1"/>
    <property type="match status" value="1"/>
</dbReference>
<evidence type="ECO:0000313" key="4">
    <source>
        <dbReference type="Proteomes" id="UP000264006"/>
    </source>
</evidence>
<dbReference type="GO" id="GO:0042781">
    <property type="term" value="F:3'-tRNA processing endoribonuclease activity"/>
    <property type="evidence" value="ECO:0007669"/>
    <property type="project" value="TreeGrafter"/>
</dbReference>
<sequence length="251" mass="26828">MTVTVTVIGSAGTHSSAERVCSSYLVTHEGTDLLLDVGSGALHNLLKVRDVADLDGLVISHMHPDHYMDVFGLNYALRFHPSDLPAIPVFGPADMYPVVSNTLPEESVEKMADLLHFHTARAGDRVHVNEMAIELFAMNHPMETLGSRITIGDTVVAFTGDTAPTPEIDGLAADADLLICDATWLESQRPLPADVHCTGAEAGRAAASAGARRLLITHVSPYNDPQAVADEAATHYDGEVIVAVDLMEIDL</sequence>
<dbReference type="CDD" id="cd07716">
    <property type="entry name" value="RNaseZ_short-form-like_MBL-fold"/>
    <property type="match status" value="1"/>
</dbReference>
<protein>
    <submittedName>
        <fullName evidence="3">Metal-dependent hydrolase</fullName>
    </submittedName>
</protein>
<dbReference type="SMART" id="SM00849">
    <property type="entry name" value="Lactamase_B"/>
    <property type="match status" value="1"/>
</dbReference>
<proteinExistence type="predicted"/>
<evidence type="ECO:0000259" key="2">
    <source>
        <dbReference type="SMART" id="SM00849"/>
    </source>
</evidence>
<evidence type="ECO:0000256" key="1">
    <source>
        <dbReference type="ARBA" id="ARBA00022759"/>
    </source>
</evidence>
<dbReference type="SUPFAM" id="SSF56281">
    <property type="entry name" value="Metallo-hydrolase/oxidoreductase"/>
    <property type="match status" value="1"/>
</dbReference>
<organism evidence="3 4">
    <name type="scientific">Euzebya pacifica</name>
    <dbReference type="NCBI Taxonomy" id="1608957"/>
    <lineage>
        <taxon>Bacteria</taxon>
        <taxon>Bacillati</taxon>
        <taxon>Actinomycetota</taxon>
        <taxon>Nitriliruptoria</taxon>
        <taxon>Euzebyales</taxon>
    </lineage>
</organism>
<dbReference type="RefSeq" id="WP_164710032.1">
    <property type="nucleotide sequence ID" value="NZ_CP031165.1"/>
</dbReference>